<feature type="domain" description="Reverse transcriptase Ty1/copia-type" evidence="1">
    <location>
        <begin position="141"/>
        <end position="241"/>
    </location>
</feature>
<name>A0A1U7V4I4_NICSY</name>
<dbReference type="SUPFAM" id="SSF56672">
    <property type="entry name" value="DNA/RNA polymerases"/>
    <property type="match status" value="1"/>
</dbReference>
<reference evidence="3" key="2">
    <citation type="submission" date="2025-08" db="UniProtKB">
        <authorList>
            <consortium name="RefSeq"/>
        </authorList>
    </citation>
    <scope>IDENTIFICATION</scope>
    <source>
        <tissue evidence="3">Leaf</tissue>
    </source>
</reference>
<proteinExistence type="predicted"/>
<keyword evidence="2" id="KW-1185">Reference proteome</keyword>
<reference evidence="2" key="1">
    <citation type="journal article" date="2013" name="Genome Biol.">
        <title>Reference genomes and transcriptomes of Nicotiana sylvestris and Nicotiana tomentosiformis.</title>
        <authorList>
            <person name="Sierro N."/>
            <person name="Battey J.N."/>
            <person name="Ouadi S."/>
            <person name="Bovet L."/>
            <person name="Goepfert S."/>
            <person name="Bakaher N."/>
            <person name="Peitsch M.C."/>
            <person name="Ivanov N.V."/>
        </authorList>
    </citation>
    <scope>NUCLEOTIDE SEQUENCE [LARGE SCALE GENOMIC DNA]</scope>
</reference>
<accession>A0A1U7V4I4</accession>
<sequence length="241" mass="26839">MTQNFQIGGTKDNSEMKAGAVNFAVFSACSTSSDSSVRLNEFQFDCYVIFTKFPCILLHDPSLKRPLKIGKASDGIYYHISELCKNVSSTQTPTQVSSSIPDKNNAHPHSHLVPHVASSLPISYHACNKRGSCKPCMAVSNTWSLVPLPVGKSVIGYKWVYKIKCKSDDSIERFKARLIVKGYTQKAGIDYTETFSPVVKMTIVRALIGIVVKKGWQMFQLDVNNAFLYGDIHEEVYMEVP</sequence>
<dbReference type="InterPro" id="IPR013103">
    <property type="entry name" value="RVT_2"/>
</dbReference>
<dbReference type="STRING" id="4096.A0A1U7V4I4"/>
<organism evidence="2 3">
    <name type="scientific">Nicotiana sylvestris</name>
    <name type="common">Wood tobacco</name>
    <name type="synonym">South American tobacco</name>
    <dbReference type="NCBI Taxonomy" id="4096"/>
    <lineage>
        <taxon>Eukaryota</taxon>
        <taxon>Viridiplantae</taxon>
        <taxon>Streptophyta</taxon>
        <taxon>Embryophyta</taxon>
        <taxon>Tracheophyta</taxon>
        <taxon>Spermatophyta</taxon>
        <taxon>Magnoliopsida</taxon>
        <taxon>eudicotyledons</taxon>
        <taxon>Gunneridae</taxon>
        <taxon>Pentapetalae</taxon>
        <taxon>asterids</taxon>
        <taxon>lamiids</taxon>
        <taxon>Solanales</taxon>
        <taxon>Solanaceae</taxon>
        <taxon>Nicotianoideae</taxon>
        <taxon>Nicotianeae</taxon>
        <taxon>Nicotiana</taxon>
    </lineage>
</organism>
<dbReference type="AlphaFoldDB" id="A0A1U7V4I4"/>
<protein>
    <submittedName>
        <fullName evidence="3">Uncharacterized protein LOC104210044</fullName>
    </submittedName>
</protein>
<dbReference type="Proteomes" id="UP000189701">
    <property type="component" value="Unplaced"/>
</dbReference>
<dbReference type="eggNOG" id="KOG0017">
    <property type="taxonomic scope" value="Eukaryota"/>
</dbReference>
<dbReference type="Pfam" id="PF07727">
    <property type="entry name" value="RVT_2"/>
    <property type="match status" value="1"/>
</dbReference>
<evidence type="ECO:0000313" key="3">
    <source>
        <dbReference type="RefSeq" id="XP_009757144.1"/>
    </source>
</evidence>
<gene>
    <name evidence="3" type="primary">LOC104210044</name>
</gene>
<dbReference type="InterPro" id="IPR043502">
    <property type="entry name" value="DNA/RNA_pol_sf"/>
</dbReference>
<evidence type="ECO:0000313" key="2">
    <source>
        <dbReference type="Proteomes" id="UP000189701"/>
    </source>
</evidence>
<evidence type="ECO:0000259" key="1">
    <source>
        <dbReference type="Pfam" id="PF07727"/>
    </source>
</evidence>
<dbReference type="RefSeq" id="XP_009757144.1">
    <property type="nucleotide sequence ID" value="XM_009758842.1"/>
</dbReference>